<proteinExistence type="predicted"/>
<reference evidence="1 2" key="1">
    <citation type="submission" date="2014-07" db="EMBL/GenBank/DDBJ databases">
        <authorList>
            <person name="McCorrison J."/>
            <person name="Sanka R."/>
            <person name="Torralba M."/>
            <person name="Gillis M."/>
            <person name="Haft D.H."/>
            <person name="Methe B."/>
            <person name="Sutton G."/>
            <person name="Nelson K.E."/>
        </authorList>
    </citation>
    <scope>NUCLEOTIDE SEQUENCE [LARGE SCALE GENOMIC DNA]</scope>
    <source>
        <strain evidence="1 2">DNF00853</strain>
    </source>
</reference>
<sequence>MYKNILYLCYQYVSNIKMCARNDNSVQGVESGKFKLEIMNTKSQSEFTASIGMDSSFVFYLISGLPEPYS</sequence>
<dbReference type="EMBL" id="JRNN01000097">
    <property type="protein sequence ID" value="KGF32893.1"/>
    <property type="molecule type" value="Genomic_DNA"/>
</dbReference>
<evidence type="ECO:0000313" key="2">
    <source>
        <dbReference type="Proteomes" id="UP000029556"/>
    </source>
</evidence>
<gene>
    <name evidence="1" type="ORF">HMPREF2137_12860</name>
</gene>
<evidence type="ECO:0000313" key="1">
    <source>
        <dbReference type="EMBL" id="KGF32893.1"/>
    </source>
</evidence>
<name>A0A095ZE22_9BACT</name>
<dbReference type="Proteomes" id="UP000029556">
    <property type="component" value="Unassembled WGS sequence"/>
</dbReference>
<organism evidence="1 2">
    <name type="scientific">Hoylesella buccalis DNF00853</name>
    <dbReference type="NCBI Taxonomy" id="1401074"/>
    <lineage>
        <taxon>Bacteria</taxon>
        <taxon>Pseudomonadati</taxon>
        <taxon>Bacteroidota</taxon>
        <taxon>Bacteroidia</taxon>
        <taxon>Bacteroidales</taxon>
        <taxon>Prevotellaceae</taxon>
        <taxon>Hoylesella</taxon>
    </lineage>
</organism>
<accession>A0A095ZE22</accession>
<dbReference type="AlphaFoldDB" id="A0A095ZE22"/>
<protein>
    <submittedName>
        <fullName evidence="1">Uncharacterized protein</fullName>
    </submittedName>
</protein>
<comment type="caution">
    <text evidence="1">The sequence shown here is derived from an EMBL/GenBank/DDBJ whole genome shotgun (WGS) entry which is preliminary data.</text>
</comment>